<name>I2GQV5_9BACT</name>
<dbReference type="EMBL" id="CAIT01000009">
    <property type="protein sequence ID" value="CCH56283.1"/>
    <property type="molecule type" value="Genomic_DNA"/>
</dbReference>
<evidence type="ECO:0000313" key="1">
    <source>
        <dbReference type="EMBL" id="CCH56283.1"/>
    </source>
</evidence>
<protein>
    <submittedName>
        <fullName evidence="1">Uncharacterized protein</fullName>
    </submittedName>
</protein>
<sequence>MLHSLIAFLLTIKTAFCSCRSDVQRNGFQRARSAYKVIQLGRLPKVVNESSGLTYRAARGTFLTHNDGGGQPTLYEVDRYGKLLDSIVVTGATNIDWEDLTQQDSTVLFVGDFGNNQNKRRDLTIYRIALKPTLRVRPMPFRFADQKAFPPPRSQRNFDMEAMVWFQDSLHLFSKNWSLRKRYVHQYKLPDRPGSAGAGSNALEPQDSIYSRAMVTGAALSPDARTLALLTYGKILLFSVQGNQLNLRHPKHCIRLPKGQTEAITFVSETDIVVTNERGKLYLISKK</sequence>
<gene>
    <name evidence="1" type="ORF">BN8_05607</name>
</gene>
<organism evidence="1 2">
    <name type="scientific">Fibrisoma limi BUZ 3</name>
    <dbReference type="NCBI Taxonomy" id="1185876"/>
    <lineage>
        <taxon>Bacteria</taxon>
        <taxon>Pseudomonadati</taxon>
        <taxon>Bacteroidota</taxon>
        <taxon>Cytophagia</taxon>
        <taxon>Cytophagales</taxon>
        <taxon>Spirosomataceae</taxon>
        <taxon>Fibrisoma</taxon>
    </lineage>
</organism>
<dbReference type="AlphaFoldDB" id="I2GQV5"/>
<proteinExistence type="predicted"/>
<dbReference type="SUPFAM" id="SSF82171">
    <property type="entry name" value="DPP6 N-terminal domain-like"/>
    <property type="match status" value="1"/>
</dbReference>
<comment type="caution">
    <text evidence="1">The sequence shown here is derived from an EMBL/GenBank/DDBJ whole genome shotgun (WGS) entry which is preliminary data.</text>
</comment>
<reference evidence="1 2" key="1">
    <citation type="journal article" date="2012" name="J. Bacteriol.">
        <title>Genome Sequence of the Filamentous Bacterium Fibrisoma limi BUZ 3T.</title>
        <authorList>
            <person name="Filippini M."/>
            <person name="Qi W."/>
            <person name="Jaenicke S."/>
            <person name="Goesmann A."/>
            <person name="Smits T.H."/>
            <person name="Bagheri H.C."/>
        </authorList>
    </citation>
    <scope>NUCLEOTIDE SEQUENCE [LARGE SCALE GENOMIC DNA]</scope>
    <source>
        <strain evidence="2">BUZ 3T</strain>
    </source>
</reference>
<evidence type="ECO:0000313" key="2">
    <source>
        <dbReference type="Proteomes" id="UP000009309"/>
    </source>
</evidence>
<dbReference type="STRING" id="1185876.BN8_05607"/>
<keyword evidence="2" id="KW-1185">Reference proteome</keyword>
<accession>I2GQV5</accession>
<dbReference type="eggNOG" id="COG3386">
    <property type="taxonomic scope" value="Bacteria"/>
</dbReference>
<dbReference type="Proteomes" id="UP000009309">
    <property type="component" value="Unassembled WGS sequence"/>
</dbReference>